<sequence length="225" mass="24523">MKDLDWKKWMEEKGFRKWFRRDNFIILVLAGILLIIIALPVKDGRKSDSDGTARVGGELTADVGMGSGGRETEAAGQETGRTADTDEAYAAHLEERLTELLSQMEGVGKVEVMITLKASRELVVEKEQPVSRSSTHESDSQGGTRIISETDSRENTVYRTEGGASEPYVIKTLSPQIEGVLVVAEGAGIGTVNRTIVETVQALFGVEAHKVKVVRMEADSQTEGK</sequence>
<evidence type="ECO:0000313" key="3">
    <source>
        <dbReference type="EMBL" id="SOY28858.1"/>
    </source>
</evidence>
<dbReference type="AlphaFoldDB" id="A0A2K4ZEH6"/>
<gene>
    <name evidence="3" type="ORF">AMURIS_01572</name>
</gene>
<feature type="compositionally biased region" description="Basic and acidic residues" evidence="1">
    <location>
        <begin position="126"/>
        <end position="139"/>
    </location>
</feature>
<keyword evidence="4" id="KW-1185">Reference proteome</keyword>
<keyword evidence="2" id="KW-1133">Transmembrane helix</keyword>
<dbReference type="OrthoDB" id="2061035at2"/>
<evidence type="ECO:0000256" key="1">
    <source>
        <dbReference type="SAM" id="MobiDB-lite"/>
    </source>
</evidence>
<name>A0A2K4ZEH6_9FIRM</name>
<feature type="transmembrane region" description="Helical" evidence="2">
    <location>
        <begin position="21"/>
        <end position="41"/>
    </location>
</feature>
<feature type="region of interest" description="Disordered" evidence="1">
    <location>
        <begin position="126"/>
        <end position="155"/>
    </location>
</feature>
<evidence type="ECO:0008006" key="5">
    <source>
        <dbReference type="Google" id="ProtNLM"/>
    </source>
</evidence>
<reference evidence="3 4" key="1">
    <citation type="submission" date="2018-01" db="EMBL/GenBank/DDBJ databases">
        <authorList>
            <person name="Gaut B.S."/>
            <person name="Morton B.R."/>
            <person name="Clegg M.T."/>
            <person name="Duvall M.R."/>
        </authorList>
    </citation>
    <scope>NUCLEOTIDE SEQUENCE [LARGE SCALE GENOMIC DNA]</scope>
    <source>
        <strain evidence="3">GP69</strain>
    </source>
</reference>
<dbReference type="EMBL" id="OFSM01000007">
    <property type="protein sequence ID" value="SOY28858.1"/>
    <property type="molecule type" value="Genomic_DNA"/>
</dbReference>
<evidence type="ECO:0000256" key="2">
    <source>
        <dbReference type="SAM" id="Phobius"/>
    </source>
</evidence>
<dbReference type="Proteomes" id="UP000236311">
    <property type="component" value="Unassembled WGS sequence"/>
</dbReference>
<protein>
    <recommendedName>
        <fullName evidence="5">Stage III sporulation protein AG</fullName>
    </recommendedName>
</protein>
<feature type="region of interest" description="Disordered" evidence="1">
    <location>
        <begin position="43"/>
        <end position="83"/>
    </location>
</feature>
<accession>A0A2K4ZEH6</accession>
<keyword evidence="2" id="KW-0472">Membrane</keyword>
<proteinExistence type="predicted"/>
<organism evidence="3 4">
    <name type="scientific">Acetatifactor muris</name>
    <dbReference type="NCBI Taxonomy" id="879566"/>
    <lineage>
        <taxon>Bacteria</taxon>
        <taxon>Bacillati</taxon>
        <taxon>Bacillota</taxon>
        <taxon>Clostridia</taxon>
        <taxon>Lachnospirales</taxon>
        <taxon>Lachnospiraceae</taxon>
        <taxon>Acetatifactor</taxon>
    </lineage>
</organism>
<dbReference type="RefSeq" id="WP_103238938.1">
    <property type="nucleotide sequence ID" value="NZ_JANJZD010000014.1"/>
</dbReference>
<evidence type="ECO:0000313" key="4">
    <source>
        <dbReference type="Proteomes" id="UP000236311"/>
    </source>
</evidence>
<keyword evidence="2" id="KW-0812">Transmembrane</keyword>